<feature type="region of interest" description="Disordered" evidence="1">
    <location>
        <begin position="28"/>
        <end position="98"/>
    </location>
</feature>
<reference evidence="2" key="1">
    <citation type="journal article" date="2021" name="J Fungi (Basel)">
        <title>Virulence traits and population genomics of the black yeast Aureobasidium melanogenum.</title>
        <authorList>
            <person name="Cernosa A."/>
            <person name="Sun X."/>
            <person name="Gostincar C."/>
            <person name="Fang C."/>
            <person name="Gunde-Cimerman N."/>
            <person name="Song Z."/>
        </authorList>
    </citation>
    <scope>NUCLEOTIDE SEQUENCE</scope>
    <source>
        <strain evidence="2">EXF-9298</strain>
    </source>
</reference>
<feature type="non-terminal residue" evidence="2">
    <location>
        <position position="146"/>
    </location>
</feature>
<dbReference type="AlphaFoldDB" id="A0A9P8FNC6"/>
<keyword evidence="3" id="KW-1185">Reference proteome</keyword>
<reference evidence="2" key="2">
    <citation type="submission" date="2021-08" db="EMBL/GenBank/DDBJ databases">
        <authorList>
            <person name="Gostincar C."/>
            <person name="Sun X."/>
            <person name="Song Z."/>
            <person name="Gunde-Cimerman N."/>
        </authorList>
    </citation>
    <scope>NUCLEOTIDE SEQUENCE</scope>
    <source>
        <strain evidence="2">EXF-9298</strain>
    </source>
</reference>
<comment type="caution">
    <text evidence="2">The sequence shown here is derived from an EMBL/GenBank/DDBJ whole genome shotgun (WGS) entry which is preliminary data.</text>
</comment>
<sequence>MPSNTAHIQQRAQLKQHDDLVIAADEQNEWQDGQSELGLPSTPGVRSRPAPVRECAVSTIRSHFQRSDRLNKVQTQRRQRSSDSLEQQQRQPKQPKIDIEYLRQRFMKLKTSTTETAPRGIAVENTLPRFRPERVYYSGCRPFLEG</sequence>
<evidence type="ECO:0000313" key="3">
    <source>
        <dbReference type="Proteomes" id="UP000729357"/>
    </source>
</evidence>
<accession>A0A9P8FNC6</accession>
<protein>
    <submittedName>
        <fullName evidence="2">Uncharacterized protein</fullName>
    </submittedName>
</protein>
<dbReference type="EMBL" id="JAHFXS010001401">
    <property type="protein sequence ID" value="KAG9977729.1"/>
    <property type="molecule type" value="Genomic_DNA"/>
</dbReference>
<dbReference type="Proteomes" id="UP000729357">
    <property type="component" value="Unassembled WGS sequence"/>
</dbReference>
<feature type="compositionally biased region" description="Polar residues" evidence="1">
    <location>
        <begin position="72"/>
        <end position="92"/>
    </location>
</feature>
<proteinExistence type="predicted"/>
<evidence type="ECO:0000313" key="2">
    <source>
        <dbReference type="EMBL" id="KAG9977729.1"/>
    </source>
</evidence>
<name>A0A9P8FNC6_AURME</name>
<organism evidence="2 3">
    <name type="scientific">Aureobasidium melanogenum</name>
    <name type="common">Aureobasidium pullulans var. melanogenum</name>
    <dbReference type="NCBI Taxonomy" id="46634"/>
    <lineage>
        <taxon>Eukaryota</taxon>
        <taxon>Fungi</taxon>
        <taxon>Dikarya</taxon>
        <taxon>Ascomycota</taxon>
        <taxon>Pezizomycotina</taxon>
        <taxon>Dothideomycetes</taxon>
        <taxon>Dothideomycetidae</taxon>
        <taxon>Dothideales</taxon>
        <taxon>Saccotheciaceae</taxon>
        <taxon>Aureobasidium</taxon>
    </lineage>
</organism>
<gene>
    <name evidence="2" type="ORF">KCU98_g9866</name>
</gene>
<evidence type="ECO:0000256" key="1">
    <source>
        <dbReference type="SAM" id="MobiDB-lite"/>
    </source>
</evidence>